<gene>
    <name evidence="1" type="ORF">Wenmar_03852</name>
</gene>
<name>A0A0D0PYC4_9RHOB</name>
<evidence type="ECO:0000313" key="1">
    <source>
        <dbReference type="EMBL" id="KIQ67429.1"/>
    </source>
</evidence>
<sequence>MQISTQQDVEAPIEVVFRQVSDFAAYERQAMRRGADVRRLDGADEVEEGSAWQIRFQFRGRERDLRADLVAWEPPESFSVTSSTGGLEGLTTVDCVALSRTRTRVTLKTELTAKSMPARLLLQSLKIARGNITRRLDTRAEAMAREIEARWSRKAAAPPPAP</sequence>
<dbReference type="InterPro" id="IPR023393">
    <property type="entry name" value="START-like_dom_sf"/>
</dbReference>
<dbReference type="RefSeq" id="WP_018301650.1">
    <property type="nucleotide sequence ID" value="NZ_KB902278.1"/>
</dbReference>
<organism evidence="1 2">
    <name type="scientific">Wenxinia marina DSM 24838</name>
    <dbReference type="NCBI Taxonomy" id="1123501"/>
    <lineage>
        <taxon>Bacteria</taxon>
        <taxon>Pseudomonadati</taxon>
        <taxon>Pseudomonadota</taxon>
        <taxon>Alphaproteobacteria</taxon>
        <taxon>Rhodobacterales</taxon>
        <taxon>Roseobacteraceae</taxon>
        <taxon>Wenxinia</taxon>
    </lineage>
</organism>
<dbReference type="InterPro" id="IPR019587">
    <property type="entry name" value="Polyketide_cyclase/dehydratase"/>
</dbReference>
<dbReference type="SUPFAM" id="SSF55961">
    <property type="entry name" value="Bet v1-like"/>
    <property type="match status" value="1"/>
</dbReference>
<dbReference type="AlphaFoldDB" id="A0A0D0PYC4"/>
<evidence type="ECO:0000313" key="2">
    <source>
        <dbReference type="Proteomes" id="UP000035100"/>
    </source>
</evidence>
<dbReference type="Gene3D" id="3.30.530.20">
    <property type="match status" value="1"/>
</dbReference>
<keyword evidence="2" id="KW-1185">Reference proteome</keyword>
<dbReference type="Pfam" id="PF10604">
    <property type="entry name" value="Polyketide_cyc2"/>
    <property type="match status" value="1"/>
</dbReference>
<dbReference type="CDD" id="cd07812">
    <property type="entry name" value="SRPBCC"/>
    <property type="match status" value="1"/>
</dbReference>
<proteinExistence type="predicted"/>
<dbReference type="eggNOG" id="COG3427">
    <property type="taxonomic scope" value="Bacteria"/>
</dbReference>
<reference evidence="1 2" key="1">
    <citation type="submission" date="2013-01" db="EMBL/GenBank/DDBJ databases">
        <authorList>
            <person name="Fiebig A."/>
            <person name="Goeker M."/>
            <person name="Klenk H.-P.P."/>
        </authorList>
    </citation>
    <scope>NUCLEOTIDE SEQUENCE [LARGE SCALE GENOMIC DNA]</scope>
    <source>
        <strain evidence="1 2">DSM 24838</strain>
    </source>
</reference>
<dbReference type="OrthoDB" id="7860307at2"/>
<dbReference type="EMBL" id="AONG01000022">
    <property type="protein sequence ID" value="KIQ67429.1"/>
    <property type="molecule type" value="Genomic_DNA"/>
</dbReference>
<dbReference type="Proteomes" id="UP000035100">
    <property type="component" value="Unassembled WGS sequence"/>
</dbReference>
<dbReference type="STRING" id="1123501.Wenmar_03852"/>
<comment type="caution">
    <text evidence="1">The sequence shown here is derived from an EMBL/GenBank/DDBJ whole genome shotgun (WGS) entry which is preliminary data.</text>
</comment>
<protein>
    <submittedName>
        <fullName evidence="1">Polyketide cyclase / dehydrase and lipid transport</fullName>
    </submittedName>
</protein>
<accession>A0A0D0PYC4</accession>